<keyword evidence="6" id="KW-1185">Reference proteome</keyword>
<dbReference type="PANTHER" id="PTHR24198">
    <property type="entry name" value="ANKYRIN REPEAT AND PROTEIN KINASE DOMAIN-CONTAINING PROTEIN"/>
    <property type="match status" value="1"/>
</dbReference>
<dbReference type="PANTHER" id="PTHR24198:SF165">
    <property type="entry name" value="ANKYRIN REPEAT-CONTAINING PROTEIN-RELATED"/>
    <property type="match status" value="1"/>
</dbReference>
<feature type="repeat" description="ANK" evidence="3">
    <location>
        <begin position="247"/>
        <end position="279"/>
    </location>
</feature>
<protein>
    <submittedName>
        <fullName evidence="5">Ankyrin</fullName>
    </submittedName>
</protein>
<proteinExistence type="predicted"/>
<keyword evidence="2 3" id="KW-0040">ANK repeat</keyword>
<evidence type="ECO:0000313" key="5">
    <source>
        <dbReference type="EMBL" id="KAJ5183363.1"/>
    </source>
</evidence>
<name>A0A9W9ISC3_9EURO</name>
<dbReference type="EMBL" id="JAPQKO010000001">
    <property type="protein sequence ID" value="KAJ5183363.1"/>
    <property type="molecule type" value="Genomic_DNA"/>
</dbReference>
<accession>A0A9W9ISC3</accession>
<dbReference type="Pfam" id="PF00023">
    <property type="entry name" value="Ank"/>
    <property type="match status" value="1"/>
</dbReference>
<evidence type="ECO:0000256" key="1">
    <source>
        <dbReference type="ARBA" id="ARBA00022737"/>
    </source>
</evidence>
<keyword evidence="1" id="KW-0677">Repeat</keyword>
<dbReference type="PROSITE" id="PS50088">
    <property type="entry name" value="ANK_REPEAT"/>
    <property type="match status" value="5"/>
</dbReference>
<dbReference type="SUPFAM" id="SSF48403">
    <property type="entry name" value="Ankyrin repeat"/>
    <property type="match status" value="1"/>
</dbReference>
<dbReference type="SMART" id="SM00248">
    <property type="entry name" value="ANK"/>
    <property type="match status" value="7"/>
</dbReference>
<dbReference type="Gene3D" id="1.25.40.20">
    <property type="entry name" value="Ankyrin repeat-containing domain"/>
    <property type="match status" value="1"/>
</dbReference>
<dbReference type="InterPro" id="IPR001810">
    <property type="entry name" value="F-box_dom"/>
</dbReference>
<evidence type="ECO:0000256" key="3">
    <source>
        <dbReference type="PROSITE-ProRule" id="PRU00023"/>
    </source>
</evidence>
<dbReference type="InterPro" id="IPR002110">
    <property type="entry name" value="Ankyrin_rpt"/>
</dbReference>
<comment type="caution">
    <text evidence="5">The sequence shown here is derived from an EMBL/GenBank/DDBJ whole genome shotgun (WGS) entry which is preliminary data.</text>
</comment>
<evidence type="ECO:0000313" key="6">
    <source>
        <dbReference type="Proteomes" id="UP001146351"/>
    </source>
</evidence>
<sequence length="303" mass="33509">MALKNVPTEVLQLILRYLGTEQNILALMQTNRHFYSVGLPILYQHNIKHSGSSAIHWCAATGNVQVARRFLEFHPDINTPRVAELPPLRLAIDGVRMDMVKLLLDHGARADGNLLLHRAVMTGNKEIVQMLLDSGHDVNSLDRFGHTPLKDAAKHGDRELVQMLLDYGADIAMAEKSPTGVTPLHVATHRETESHELLSLLLDHGANVNALDNSRETPLHWAASQPFPSHLHVLLERGANIEPRNTLGDTPLHCTAMAGMDANMQILCDHGADSKVVNRRGLSPMEVYGELQGFSEEDMPRIG</sequence>
<dbReference type="PRINTS" id="PR01415">
    <property type="entry name" value="ANKYRIN"/>
</dbReference>
<dbReference type="InterPro" id="IPR036770">
    <property type="entry name" value="Ankyrin_rpt-contain_sf"/>
</dbReference>
<dbReference type="PROSITE" id="PS50181">
    <property type="entry name" value="FBOX"/>
    <property type="match status" value="1"/>
</dbReference>
<gene>
    <name evidence="5" type="ORF">N7492_000979</name>
</gene>
<dbReference type="Proteomes" id="UP001146351">
    <property type="component" value="Unassembled WGS sequence"/>
</dbReference>
<evidence type="ECO:0000256" key="2">
    <source>
        <dbReference type="ARBA" id="ARBA00023043"/>
    </source>
</evidence>
<organism evidence="5 6">
    <name type="scientific">Penicillium capsulatum</name>
    <dbReference type="NCBI Taxonomy" id="69766"/>
    <lineage>
        <taxon>Eukaryota</taxon>
        <taxon>Fungi</taxon>
        <taxon>Dikarya</taxon>
        <taxon>Ascomycota</taxon>
        <taxon>Pezizomycotina</taxon>
        <taxon>Eurotiomycetes</taxon>
        <taxon>Eurotiomycetidae</taxon>
        <taxon>Eurotiales</taxon>
        <taxon>Aspergillaceae</taxon>
        <taxon>Penicillium</taxon>
    </lineage>
</organism>
<dbReference type="Pfam" id="PF12937">
    <property type="entry name" value="F-box-like"/>
    <property type="match status" value="1"/>
</dbReference>
<reference evidence="5" key="2">
    <citation type="journal article" date="2023" name="IMA Fungus">
        <title>Comparative genomic study of the Penicillium genus elucidates a diverse pangenome and 15 lateral gene transfer events.</title>
        <authorList>
            <person name="Petersen C."/>
            <person name="Sorensen T."/>
            <person name="Nielsen M.R."/>
            <person name="Sondergaard T.E."/>
            <person name="Sorensen J.L."/>
            <person name="Fitzpatrick D.A."/>
            <person name="Frisvad J.C."/>
            <person name="Nielsen K.L."/>
        </authorList>
    </citation>
    <scope>NUCLEOTIDE SEQUENCE</scope>
    <source>
        <strain evidence="5">IBT 21917</strain>
    </source>
</reference>
<feature type="domain" description="F-box" evidence="4">
    <location>
        <begin position="1"/>
        <end position="37"/>
    </location>
</feature>
<feature type="repeat" description="ANK" evidence="3">
    <location>
        <begin position="144"/>
        <end position="176"/>
    </location>
</feature>
<evidence type="ECO:0000259" key="4">
    <source>
        <dbReference type="PROSITE" id="PS50181"/>
    </source>
</evidence>
<feature type="repeat" description="ANK" evidence="3">
    <location>
        <begin position="179"/>
        <end position="213"/>
    </location>
</feature>
<feature type="repeat" description="ANK" evidence="3">
    <location>
        <begin position="111"/>
        <end position="143"/>
    </location>
</feature>
<dbReference type="AlphaFoldDB" id="A0A9W9ISC3"/>
<reference evidence="5" key="1">
    <citation type="submission" date="2022-11" db="EMBL/GenBank/DDBJ databases">
        <authorList>
            <person name="Petersen C."/>
        </authorList>
    </citation>
    <scope>NUCLEOTIDE SEQUENCE</scope>
    <source>
        <strain evidence="5">IBT 21917</strain>
    </source>
</reference>
<dbReference type="OrthoDB" id="341259at2759"/>
<dbReference type="Pfam" id="PF12796">
    <property type="entry name" value="Ank_2"/>
    <property type="match status" value="2"/>
</dbReference>
<feature type="repeat" description="ANK" evidence="3">
    <location>
        <begin position="214"/>
        <end position="246"/>
    </location>
</feature>
<dbReference type="PROSITE" id="PS50297">
    <property type="entry name" value="ANK_REP_REGION"/>
    <property type="match status" value="4"/>
</dbReference>